<dbReference type="Pfam" id="PF01408">
    <property type="entry name" value="GFO_IDH_MocA"/>
    <property type="match status" value="1"/>
</dbReference>
<dbReference type="SUPFAM" id="SSF55347">
    <property type="entry name" value="Glyceraldehyde-3-phosphate dehydrogenase-like, C-terminal domain"/>
    <property type="match status" value="1"/>
</dbReference>
<feature type="domain" description="Gfo/Idh/MocA-like oxidoreductase N-terminal" evidence="1">
    <location>
        <begin position="6"/>
        <end position="122"/>
    </location>
</feature>
<accession>H5SLV1</accession>
<proteinExistence type="predicted"/>
<dbReference type="InterPro" id="IPR036291">
    <property type="entry name" value="NAD(P)-bd_dom_sf"/>
</dbReference>
<evidence type="ECO:0000259" key="2">
    <source>
        <dbReference type="Pfam" id="PF22725"/>
    </source>
</evidence>
<evidence type="ECO:0000313" key="3">
    <source>
        <dbReference type="EMBL" id="BAL57137.1"/>
    </source>
</evidence>
<dbReference type="GO" id="GO:0000166">
    <property type="term" value="F:nucleotide binding"/>
    <property type="evidence" value="ECO:0007669"/>
    <property type="project" value="InterPro"/>
</dbReference>
<gene>
    <name evidence="3" type="ORF">HGMM_F47C12C14</name>
</gene>
<name>H5SLV1_9ZZZZ</name>
<dbReference type="InterPro" id="IPR000683">
    <property type="entry name" value="Gfo/Idh/MocA-like_OxRdtase_N"/>
</dbReference>
<sequence>MKPEAVRVGVVGLGKWGRHHVRIYHQLPEAHLVAVVSPNPEEVAEFSARYRVPGFLDHRELVGKVDAVSVVAPTVHHYAIARDLLQAGVHVLVEKPITARVEEARELVGLARARNLVLLVGHVERFKPSVEELLQRARDPVFVQARRVRPYQPGRATDVGVVMDLMIHDIDIVLSLTGSHVNRVTGIGARLYDGDEDLAVAHLVLEDGCVASLVASRVSPQKAAEIEVTTPDGSVYLNYLREHMVVRSATGRREFPVRHEEPLRAELRHFLACVRGDATPRVPGEAGLEALEVAQRILDEMTVVTPRVRV</sequence>
<dbReference type="Gene3D" id="3.30.360.10">
    <property type="entry name" value="Dihydrodipicolinate Reductase, domain 2"/>
    <property type="match status" value="1"/>
</dbReference>
<reference evidence="3" key="2">
    <citation type="journal article" date="2012" name="PLoS ONE">
        <title>A Deeply Branching Thermophilic Bacterium with an Ancient Acetyl-CoA Pathway Dominates a Subsurface Ecosystem.</title>
        <authorList>
            <person name="Takami H."/>
            <person name="Noguchi H."/>
            <person name="Takaki Y."/>
            <person name="Uchiyama I."/>
            <person name="Toyoda A."/>
            <person name="Nishi S."/>
            <person name="Chee G.-J."/>
            <person name="Arai W."/>
            <person name="Nunoura T."/>
            <person name="Itoh T."/>
            <person name="Hattori M."/>
            <person name="Takai K."/>
        </authorList>
    </citation>
    <scope>NUCLEOTIDE SEQUENCE</scope>
</reference>
<dbReference type="PANTHER" id="PTHR43377">
    <property type="entry name" value="BILIVERDIN REDUCTASE A"/>
    <property type="match status" value="1"/>
</dbReference>
<dbReference type="InterPro" id="IPR055170">
    <property type="entry name" value="GFO_IDH_MocA-like_dom"/>
</dbReference>
<dbReference type="AlphaFoldDB" id="H5SLV1"/>
<dbReference type="Pfam" id="PF22725">
    <property type="entry name" value="GFO_IDH_MocA_C3"/>
    <property type="match status" value="1"/>
</dbReference>
<feature type="domain" description="GFO/IDH/MocA-like oxidoreductase" evidence="2">
    <location>
        <begin position="156"/>
        <end position="235"/>
    </location>
</feature>
<organism evidence="3">
    <name type="scientific">uncultured prokaryote</name>
    <dbReference type="NCBI Taxonomy" id="198431"/>
    <lineage>
        <taxon>unclassified sequences</taxon>
        <taxon>environmental samples</taxon>
    </lineage>
</organism>
<reference evidence="3" key="1">
    <citation type="journal article" date="2005" name="Environ. Microbiol.">
        <title>Genetic and functional properties of uncultivated thermophilic crenarchaeotes from a subsurface gold mine as revealed by analysis of genome fragments.</title>
        <authorList>
            <person name="Nunoura T."/>
            <person name="Hirayama H."/>
            <person name="Takami H."/>
            <person name="Oida H."/>
            <person name="Nishi S."/>
            <person name="Shimamura S."/>
            <person name="Suzuki Y."/>
            <person name="Inagaki F."/>
            <person name="Takai K."/>
            <person name="Nealson K.H."/>
            <person name="Horikoshi K."/>
        </authorList>
    </citation>
    <scope>NUCLEOTIDE SEQUENCE</scope>
</reference>
<dbReference type="EMBL" id="AP011767">
    <property type="protein sequence ID" value="BAL57137.1"/>
    <property type="molecule type" value="Genomic_DNA"/>
</dbReference>
<dbReference type="PANTHER" id="PTHR43377:SF1">
    <property type="entry name" value="BILIVERDIN REDUCTASE A"/>
    <property type="match status" value="1"/>
</dbReference>
<dbReference type="InterPro" id="IPR051450">
    <property type="entry name" value="Gfo/Idh/MocA_Oxidoreductases"/>
</dbReference>
<protein>
    <submittedName>
        <fullName evidence="3">Oxidoreductase</fullName>
    </submittedName>
</protein>
<dbReference type="Gene3D" id="3.40.50.720">
    <property type="entry name" value="NAD(P)-binding Rossmann-like Domain"/>
    <property type="match status" value="1"/>
</dbReference>
<evidence type="ECO:0000259" key="1">
    <source>
        <dbReference type="Pfam" id="PF01408"/>
    </source>
</evidence>
<dbReference type="SUPFAM" id="SSF51735">
    <property type="entry name" value="NAD(P)-binding Rossmann-fold domains"/>
    <property type="match status" value="1"/>
</dbReference>